<evidence type="ECO:0000256" key="3">
    <source>
        <dbReference type="ARBA" id="ARBA00022553"/>
    </source>
</evidence>
<dbReference type="RefSeq" id="WP_039609248.1">
    <property type="nucleotide sequence ID" value="NZ_JWIC01000005.1"/>
</dbReference>
<protein>
    <submittedName>
        <fullName evidence="12">Transcriptional regulator</fullName>
    </submittedName>
</protein>
<evidence type="ECO:0000259" key="10">
    <source>
        <dbReference type="PROSITE" id="PS50110"/>
    </source>
</evidence>
<dbReference type="PANTHER" id="PTHR48111">
    <property type="entry name" value="REGULATOR OF RPOS"/>
    <property type="match status" value="1"/>
</dbReference>
<dbReference type="PROSITE" id="PS51755">
    <property type="entry name" value="OMPR_PHOB"/>
    <property type="match status" value="1"/>
</dbReference>
<dbReference type="GO" id="GO:0045893">
    <property type="term" value="P:positive regulation of DNA-templated transcription"/>
    <property type="evidence" value="ECO:0007669"/>
    <property type="project" value="UniProtKB-ARBA"/>
</dbReference>
<dbReference type="InterPro" id="IPR036388">
    <property type="entry name" value="WH-like_DNA-bd_sf"/>
</dbReference>
<evidence type="ECO:0000256" key="4">
    <source>
        <dbReference type="ARBA" id="ARBA00023012"/>
    </source>
</evidence>
<comment type="caution">
    <text evidence="12">The sequence shown here is derived from an EMBL/GenBank/DDBJ whole genome shotgun (WGS) entry which is preliminary data.</text>
</comment>
<dbReference type="InterPro" id="IPR011006">
    <property type="entry name" value="CheY-like_superfamily"/>
</dbReference>
<feature type="domain" description="OmpR/PhoB-type" evidence="11">
    <location>
        <begin position="123"/>
        <end position="221"/>
    </location>
</feature>
<evidence type="ECO:0000256" key="1">
    <source>
        <dbReference type="ARBA" id="ARBA00004496"/>
    </source>
</evidence>
<dbReference type="FunFam" id="3.40.50.2300:FF:000021">
    <property type="entry name" value="Two-component system response regulator KdpE"/>
    <property type="match status" value="1"/>
</dbReference>
<dbReference type="Gene3D" id="6.10.250.690">
    <property type="match status" value="1"/>
</dbReference>
<dbReference type="OrthoDB" id="9802426at2"/>
<dbReference type="Gene3D" id="3.40.50.2300">
    <property type="match status" value="1"/>
</dbReference>
<evidence type="ECO:0000259" key="11">
    <source>
        <dbReference type="PROSITE" id="PS51755"/>
    </source>
</evidence>
<dbReference type="GO" id="GO:0000987">
    <property type="term" value="F:cis-regulatory region sequence-specific DNA binding"/>
    <property type="evidence" value="ECO:0007669"/>
    <property type="project" value="UniProtKB-ARBA"/>
</dbReference>
<evidence type="ECO:0000256" key="6">
    <source>
        <dbReference type="ARBA" id="ARBA00023125"/>
    </source>
</evidence>
<dbReference type="Proteomes" id="UP000031327">
    <property type="component" value="Unassembled WGS sequence"/>
</dbReference>
<dbReference type="GO" id="GO:0005829">
    <property type="term" value="C:cytosol"/>
    <property type="evidence" value="ECO:0007669"/>
    <property type="project" value="TreeGrafter"/>
</dbReference>
<proteinExistence type="predicted"/>
<dbReference type="PANTHER" id="PTHR48111:SF6">
    <property type="entry name" value="TRANSCRIPTIONAL REGULATORY PROTEIN CREB"/>
    <property type="match status" value="1"/>
</dbReference>
<dbReference type="SMART" id="SM00862">
    <property type="entry name" value="Trans_reg_C"/>
    <property type="match status" value="1"/>
</dbReference>
<dbReference type="EMBL" id="JWIC01000005">
    <property type="protein sequence ID" value="KID57477.1"/>
    <property type="molecule type" value="Genomic_DNA"/>
</dbReference>
<dbReference type="Pfam" id="PF00072">
    <property type="entry name" value="Response_reg"/>
    <property type="match status" value="1"/>
</dbReference>
<evidence type="ECO:0000256" key="8">
    <source>
        <dbReference type="PROSITE-ProRule" id="PRU00169"/>
    </source>
</evidence>
<feature type="domain" description="Response regulatory" evidence="10">
    <location>
        <begin position="2"/>
        <end position="115"/>
    </location>
</feature>
<keyword evidence="2" id="KW-0963">Cytoplasm</keyword>
<sequence length="224" mass="25109">MNIVIIEDEPAIADTLTHVLEMGGFNVVWFNTAGAGLTHLQTNQSDLLILDVGLPDGNGFELCKQIREFSALPIIFLTARADEIDRVVGLEIGGDDYVTKPFSPREMLARVKLRLKPRQSPLPAAVQKLSSSLVSENFDFYKDGVGLGLTALEFRVLDALVQSSPRILSRQQLMDFAQMPVEEAYERNVDSHIKAIRNKLKTVDMSEHLKTKRGFGYYFEHLES</sequence>
<gene>
    <name evidence="12" type="ORF">JF50_09765</name>
</gene>
<keyword evidence="5" id="KW-0805">Transcription regulation</keyword>
<keyword evidence="6 9" id="KW-0238">DNA-binding</keyword>
<dbReference type="GO" id="GO:0042802">
    <property type="term" value="F:identical protein binding"/>
    <property type="evidence" value="ECO:0007669"/>
    <property type="project" value="UniProtKB-ARBA"/>
</dbReference>
<evidence type="ECO:0000256" key="7">
    <source>
        <dbReference type="ARBA" id="ARBA00023163"/>
    </source>
</evidence>
<accession>A0A0C1QR04</accession>
<dbReference type="PROSITE" id="PS50110">
    <property type="entry name" value="RESPONSE_REGULATORY"/>
    <property type="match status" value="1"/>
</dbReference>
<evidence type="ECO:0000256" key="9">
    <source>
        <dbReference type="PROSITE-ProRule" id="PRU01091"/>
    </source>
</evidence>
<dbReference type="AlphaFoldDB" id="A0A0C1QR04"/>
<dbReference type="CDD" id="cd00383">
    <property type="entry name" value="trans_reg_C"/>
    <property type="match status" value="1"/>
</dbReference>
<dbReference type="GO" id="GO:0032993">
    <property type="term" value="C:protein-DNA complex"/>
    <property type="evidence" value="ECO:0007669"/>
    <property type="project" value="TreeGrafter"/>
</dbReference>
<organism evidence="12 13">
    <name type="scientific">Pseudoalteromonas luteoviolacea</name>
    <dbReference type="NCBI Taxonomy" id="43657"/>
    <lineage>
        <taxon>Bacteria</taxon>
        <taxon>Pseudomonadati</taxon>
        <taxon>Pseudomonadota</taxon>
        <taxon>Gammaproteobacteria</taxon>
        <taxon>Alteromonadales</taxon>
        <taxon>Pseudoalteromonadaceae</taxon>
        <taxon>Pseudoalteromonas</taxon>
    </lineage>
</organism>
<dbReference type="InterPro" id="IPR001867">
    <property type="entry name" value="OmpR/PhoB-type_DNA-bd"/>
</dbReference>
<dbReference type="CDD" id="cd17574">
    <property type="entry name" value="REC_OmpR"/>
    <property type="match status" value="1"/>
</dbReference>
<feature type="DNA-binding region" description="OmpR/PhoB-type" evidence="9">
    <location>
        <begin position="123"/>
        <end position="221"/>
    </location>
</feature>
<keyword evidence="3 8" id="KW-0597">Phosphoprotein</keyword>
<name>A0A0C1QR04_9GAMM</name>
<reference evidence="12 13" key="1">
    <citation type="submission" date="2014-12" db="EMBL/GenBank/DDBJ databases">
        <title>Draft Genome Sequence of Pseudoalteromonas luteoviolacea HI1.</title>
        <authorList>
            <person name="Asahina A.Y."/>
            <person name="Hadfield M.G."/>
        </authorList>
    </citation>
    <scope>NUCLEOTIDE SEQUENCE [LARGE SCALE GENOMIC DNA]</scope>
    <source>
        <strain evidence="12 13">HI1</strain>
    </source>
</reference>
<dbReference type="GO" id="GO:0000156">
    <property type="term" value="F:phosphorelay response regulator activity"/>
    <property type="evidence" value="ECO:0007669"/>
    <property type="project" value="TreeGrafter"/>
</dbReference>
<dbReference type="Pfam" id="PF00486">
    <property type="entry name" value="Trans_reg_C"/>
    <property type="match status" value="1"/>
</dbReference>
<evidence type="ECO:0000256" key="2">
    <source>
        <dbReference type="ARBA" id="ARBA00022490"/>
    </source>
</evidence>
<evidence type="ECO:0000313" key="13">
    <source>
        <dbReference type="Proteomes" id="UP000031327"/>
    </source>
</evidence>
<keyword evidence="4" id="KW-0902">Two-component regulatory system</keyword>
<evidence type="ECO:0000313" key="12">
    <source>
        <dbReference type="EMBL" id="KID57477.1"/>
    </source>
</evidence>
<keyword evidence="7" id="KW-0804">Transcription</keyword>
<feature type="modified residue" description="4-aspartylphosphate" evidence="8">
    <location>
        <position position="51"/>
    </location>
</feature>
<dbReference type="InterPro" id="IPR001789">
    <property type="entry name" value="Sig_transdc_resp-reg_receiver"/>
</dbReference>
<evidence type="ECO:0000256" key="5">
    <source>
        <dbReference type="ARBA" id="ARBA00023015"/>
    </source>
</evidence>
<comment type="subcellular location">
    <subcellularLocation>
        <location evidence="1">Cytoplasm</location>
    </subcellularLocation>
</comment>
<dbReference type="SUPFAM" id="SSF52172">
    <property type="entry name" value="CheY-like"/>
    <property type="match status" value="1"/>
</dbReference>
<dbReference type="SMART" id="SM00448">
    <property type="entry name" value="REC"/>
    <property type="match status" value="1"/>
</dbReference>
<dbReference type="Gene3D" id="1.10.10.10">
    <property type="entry name" value="Winged helix-like DNA-binding domain superfamily/Winged helix DNA-binding domain"/>
    <property type="match status" value="1"/>
</dbReference>
<dbReference type="InterPro" id="IPR039420">
    <property type="entry name" value="WalR-like"/>
</dbReference>